<evidence type="ECO:0000313" key="5">
    <source>
        <dbReference type="Proteomes" id="UP001056035"/>
    </source>
</evidence>
<dbReference type="CDD" id="cd16352">
    <property type="entry name" value="CheD"/>
    <property type="match status" value="1"/>
</dbReference>
<comment type="similarity">
    <text evidence="3">Belongs to the CheD family.</text>
</comment>
<dbReference type="SUPFAM" id="SSF64438">
    <property type="entry name" value="CNF1/YfiH-like putative cysteine hydrolases"/>
    <property type="match status" value="1"/>
</dbReference>
<dbReference type="EMBL" id="CP098502">
    <property type="protein sequence ID" value="UTI64676.1"/>
    <property type="molecule type" value="Genomic_DNA"/>
</dbReference>
<evidence type="ECO:0000256" key="1">
    <source>
        <dbReference type="ARBA" id="ARBA00022500"/>
    </source>
</evidence>
<dbReference type="InterPro" id="IPR038592">
    <property type="entry name" value="CheD-like_sf"/>
</dbReference>
<evidence type="ECO:0000256" key="3">
    <source>
        <dbReference type="HAMAP-Rule" id="MF_01440"/>
    </source>
</evidence>
<sequence length="172" mass="17799">MEGELPARMGEWVVGTEAGTVLSCIGLGSCIGLALLDRRAKVAGLAHVMLPESPGGITPQPGKFADLAVPALVAELQRQGAMKHRLEAVLVGGAQMFALGRGSGQDIGARNEVAVRAQLDRLRIPVRAAATGGGKGRSMRVTVPDGEVVFREAAGRPITLLDPSADTLRMAA</sequence>
<keyword evidence="5" id="KW-1185">Reference proteome</keyword>
<name>A0ABY5DSL2_9ACTN</name>
<reference evidence="4 5" key="1">
    <citation type="submission" date="2022-06" db="EMBL/GenBank/DDBJ databases">
        <title>Paraconexibacter antarcticus.</title>
        <authorList>
            <person name="Kim C.S."/>
        </authorList>
    </citation>
    <scope>NUCLEOTIDE SEQUENCE [LARGE SCALE GENOMIC DNA]</scope>
    <source>
        <strain evidence="4 5">02-257</strain>
    </source>
</reference>
<dbReference type="PANTHER" id="PTHR35147:SF1">
    <property type="entry name" value="CHEMORECEPTOR GLUTAMINE DEAMIDASE CHED-RELATED"/>
    <property type="match status" value="1"/>
</dbReference>
<evidence type="ECO:0000313" key="4">
    <source>
        <dbReference type="EMBL" id="UTI64676.1"/>
    </source>
</evidence>
<dbReference type="Proteomes" id="UP001056035">
    <property type="component" value="Chromosome"/>
</dbReference>
<dbReference type="Pfam" id="PF03975">
    <property type="entry name" value="CheD"/>
    <property type="match status" value="1"/>
</dbReference>
<dbReference type="InterPro" id="IPR005659">
    <property type="entry name" value="Chemorcpt_Glu_NH3ase_CheD"/>
</dbReference>
<organism evidence="4 5">
    <name type="scientific">Paraconexibacter antarcticus</name>
    <dbReference type="NCBI Taxonomy" id="2949664"/>
    <lineage>
        <taxon>Bacteria</taxon>
        <taxon>Bacillati</taxon>
        <taxon>Actinomycetota</taxon>
        <taxon>Thermoleophilia</taxon>
        <taxon>Solirubrobacterales</taxon>
        <taxon>Paraconexibacteraceae</taxon>
        <taxon>Paraconexibacter</taxon>
    </lineage>
</organism>
<comment type="function">
    <text evidence="3">Probably deamidates glutamine residues to glutamate on methyl-accepting chemotaxis receptors (MCPs), playing an important role in chemotaxis.</text>
</comment>
<gene>
    <name evidence="3" type="primary">cheD</name>
    <name evidence="4" type="ORF">NBH00_00355</name>
</gene>
<accession>A0ABY5DSL2</accession>
<keyword evidence="1 3" id="KW-0145">Chemotaxis</keyword>
<keyword evidence="2 3" id="KW-0378">Hydrolase</keyword>
<dbReference type="PANTHER" id="PTHR35147">
    <property type="entry name" value="CHEMORECEPTOR GLUTAMINE DEAMIDASE CHED-RELATED"/>
    <property type="match status" value="1"/>
</dbReference>
<evidence type="ECO:0000256" key="2">
    <source>
        <dbReference type="ARBA" id="ARBA00022801"/>
    </source>
</evidence>
<dbReference type="Gene3D" id="3.30.1330.200">
    <property type="match status" value="1"/>
</dbReference>
<dbReference type="EC" id="3.5.1.44" evidence="3"/>
<dbReference type="RefSeq" id="WP_254571375.1">
    <property type="nucleotide sequence ID" value="NZ_CP098502.1"/>
</dbReference>
<proteinExistence type="inferred from homology"/>
<dbReference type="HAMAP" id="MF_01440">
    <property type="entry name" value="CheD"/>
    <property type="match status" value="1"/>
</dbReference>
<protein>
    <recommendedName>
        <fullName evidence="3">Probable chemoreceptor glutamine deamidase CheD</fullName>
        <ecNumber evidence="3">3.5.1.44</ecNumber>
    </recommendedName>
</protein>
<comment type="catalytic activity">
    <reaction evidence="3">
        <text>L-glutaminyl-[protein] + H2O = L-glutamyl-[protein] + NH4(+)</text>
        <dbReference type="Rhea" id="RHEA:16441"/>
        <dbReference type="Rhea" id="RHEA-COMP:10207"/>
        <dbReference type="Rhea" id="RHEA-COMP:10208"/>
        <dbReference type="ChEBI" id="CHEBI:15377"/>
        <dbReference type="ChEBI" id="CHEBI:28938"/>
        <dbReference type="ChEBI" id="CHEBI:29973"/>
        <dbReference type="ChEBI" id="CHEBI:30011"/>
        <dbReference type="EC" id="3.5.1.44"/>
    </reaction>
</comment>
<dbReference type="InterPro" id="IPR011324">
    <property type="entry name" value="Cytotoxic_necrot_fac-like_cat"/>
</dbReference>